<sequence length="78" mass="8831">MIQLATPPARALASVKTENRIIVLFFFFCTRFFFFLKHRVLARGDSGQLGMSAARGRLIKVWSPVSGRLFKTPESLDL</sequence>
<keyword evidence="1" id="KW-1133">Transmembrane helix</keyword>
<evidence type="ECO:0000313" key="2">
    <source>
        <dbReference type="EMBL" id="RPB16740.1"/>
    </source>
</evidence>
<proteinExistence type="predicted"/>
<reference evidence="2 3" key="1">
    <citation type="journal article" date="2018" name="Nat. Ecol. Evol.">
        <title>Pezizomycetes genomes reveal the molecular basis of ectomycorrhizal truffle lifestyle.</title>
        <authorList>
            <person name="Murat C."/>
            <person name="Payen T."/>
            <person name="Noel B."/>
            <person name="Kuo A."/>
            <person name="Morin E."/>
            <person name="Chen J."/>
            <person name="Kohler A."/>
            <person name="Krizsan K."/>
            <person name="Balestrini R."/>
            <person name="Da Silva C."/>
            <person name="Montanini B."/>
            <person name="Hainaut M."/>
            <person name="Levati E."/>
            <person name="Barry K.W."/>
            <person name="Belfiori B."/>
            <person name="Cichocki N."/>
            <person name="Clum A."/>
            <person name="Dockter R.B."/>
            <person name="Fauchery L."/>
            <person name="Guy J."/>
            <person name="Iotti M."/>
            <person name="Le Tacon F."/>
            <person name="Lindquist E.A."/>
            <person name="Lipzen A."/>
            <person name="Malagnac F."/>
            <person name="Mello A."/>
            <person name="Molinier V."/>
            <person name="Miyauchi S."/>
            <person name="Poulain J."/>
            <person name="Riccioni C."/>
            <person name="Rubini A."/>
            <person name="Sitrit Y."/>
            <person name="Splivallo R."/>
            <person name="Traeger S."/>
            <person name="Wang M."/>
            <person name="Zifcakova L."/>
            <person name="Wipf D."/>
            <person name="Zambonelli A."/>
            <person name="Paolocci F."/>
            <person name="Nowrousian M."/>
            <person name="Ottonello S."/>
            <person name="Baldrian P."/>
            <person name="Spatafora J.W."/>
            <person name="Henrissat B."/>
            <person name="Nagy L.G."/>
            <person name="Aury J.M."/>
            <person name="Wincker P."/>
            <person name="Grigoriev I.V."/>
            <person name="Bonfante P."/>
            <person name="Martin F.M."/>
        </authorList>
    </citation>
    <scope>NUCLEOTIDE SEQUENCE [LARGE SCALE GENOMIC DNA]</scope>
    <source>
        <strain evidence="2 3">CCBAS932</strain>
    </source>
</reference>
<dbReference type="InParanoid" id="A0A3N4L1Q4"/>
<gene>
    <name evidence="2" type="ORF">P167DRAFT_190837</name>
</gene>
<keyword evidence="1" id="KW-0472">Membrane</keyword>
<keyword evidence="1" id="KW-0812">Transmembrane</keyword>
<protein>
    <submittedName>
        <fullName evidence="2">Uncharacterized protein</fullName>
    </submittedName>
</protein>
<evidence type="ECO:0000256" key="1">
    <source>
        <dbReference type="SAM" id="Phobius"/>
    </source>
</evidence>
<accession>A0A3N4L1Q4</accession>
<evidence type="ECO:0000313" key="3">
    <source>
        <dbReference type="Proteomes" id="UP000277580"/>
    </source>
</evidence>
<organism evidence="2 3">
    <name type="scientific">Morchella conica CCBAS932</name>
    <dbReference type="NCBI Taxonomy" id="1392247"/>
    <lineage>
        <taxon>Eukaryota</taxon>
        <taxon>Fungi</taxon>
        <taxon>Dikarya</taxon>
        <taxon>Ascomycota</taxon>
        <taxon>Pezizomycotina</taxon>
        <taxon>Pezizomycetes</taxon>
        <taxon>Pezizales</taxon>
        <taxon>Morchellaceae</taxon>
        <taxon>Morchella</taxon>
    </lineage>
</organism>
<name>A0A3N4L1Q4_9PEZI</name>
<dbReference type="Proteomes" id="UP000277580">
    <property type="component" value="Unassembled WGS sequence"/>
</dbReference>
<dbReference type="EMBL" id="ML119107">
    <property type="protein sequence ID" value="RPB16740.1"/>
    <property type="molecule type" value="Genomic_DNA"/>
</dbReference>
<feature type="transmembrane region" description="Helical" evidence="1">
    <location>
        <begin position="20"/>
        <end position="36"/>
    </location>
</feature>
<dbReference type="AlphaFoldDB" id="A0A3N4L1Q4"/>
<keyword evidence="3" id="KW-1185">Reference proteome</keyword>